<keyword evidence="2" id="KW-1185">Reference proteome</keyword>
<protein>
    <submittedName>
        <fullName evidence="1">Uncharacterized protein</fullName>
    </submittedName>
</protein>
<name>A0A563DIR6_9FLAO</name>
<dbReference type="Proteomes" id="UP000319499">
    <property type="component" value="Unassembled WGS sequence"/>
</dbReference>
<dbReference type="OrthoDB" id="1367257at2"/>
<evidence type="ECO:0000313" key="1">
    <source>
        <dbReference type="EMBL" id="TWP29753.1"/>
    </source>
</evidence>
<organism evidence="1 2">
    <name type="scientific">Apibacter muscae</name>
    <dbReference type="NCBI Taxonomy" id="2509004"/>
    <lineage>
        <taxon>Bacteria</taxon>
        <taxon>Pseudomonadati</taxon>
        <taxon>Bacteroidota</taxon>
        <taxon>Flavobacteriia</taxon>
        <taxon>Flavobacteriales</taxon>
        <taxon>Weeksellaceae</taxon>
        <taxon>Apibacter</taxon>
    </lineage>
</organism>
<reference evidence="1 2" key="1">
    <citation type="submission" date="2019-02" db="EMBL/GenBank/DDBJ databases">
        <title>Apibacter muscae sp. nov.: a novel member of the house fly microbiota.</title>
        <authorList>
            <person name="Park R."/>
        </authorList>
    </citation>
    <scope>NUCLEOTIDE SEQUENCE [LARGE SCALE GENOMIC DNA]</scope>
    <source>
        <strain evidence="1 2">AL1</strain>
    </source>
</reference>
<dbReference type="RefSeq" id="WP_146261442.1">
    <property type="nucleotide sequence ID" value="NZ_SELG01000029.1"/>
</dbReference>
<evidence type="ECO:0000313" key="2">
    <source>
        <dbReference type="Proteomes" id="UP000319499"/>
    </source>
</evidence>
<comment type="caution">
    <text evidence="1">The sequence shown here is derived from an EMBL/GenBank/DDBJ whole genome shotgun (WGS) entry which is preliminary data.</text>
</comment>
<gene>
    <name evidence="1" type="ORF">ETU09_01885</name>
</gene>
<proteinExistence type="predicted"/>
<dbReference type="EMBL" id="SELH01000013">
    <property type="protein sequence ID" value="TWP29753.1"/>
    <property type="molecule type" value="Genomic_DNA"/>
</dbReference>
<sequence length="63" mass="7604">MNLKELKQKMEIGDYILASKMLKITPENVRIRFSREKKDVLEVLKLIIDNREKLIKKFQENEN</sequence>
<accession>A0A563DIR6</accession>
<dbReference type="AlphaFoldDB" id="A0A563DIR6"/>